<evidence type="ECO:0008006" key="3">
    <source>
        <dbReference type="Google" id="ProtNLM"/>
    </source>
</evidence>
<accession>A0A6G8AN10</accession>
<name>A0A6G8AN10_9ENTE</name>
<dbReference type="KEGG" id="vah:G7081_04555"/>
<evidence type="ECO:0000313" key="1">
    <source>
        <dbReference type="EMBL" id="QIL46387.1"/>
    </source>
</evidence>
<dbReference type="InterPro" id="IPR053154">
    <property type="entry name" value="c-di-AMP_regulator"/>
</dbReference>
<evidence type="ECO:0000313" key="2">
    <source>
        <dbReference type="Proteomes" id="UP000500890"/>
    </source>
</evidence>
<keyword evidence="2" id="KW-1185">Reference proteome</keyword>
<dbReference type="EMBL" id="CP049886">
    <property type="protein sequence ID" value="QIL46387.1"/>
    <property type="molecule type" value="Genomic_DNA"/>
</dbReference>
<dbReference type="RefSeq" id="WP_166007776.1">
    <property type="nucleotide sequence ID" value="NZ_CP049886.1"/>
</dbReference>
<dbReference type="Gene3D" id="2.170.120.40">
    <property type="entry name" value="YbbR-like domain"/>
    <property type="match status" value="2"/>
</dbReference>
<organism evidence="1 2">
    <name type="scientific">Vagococcus coleopterorum</name>
    <dbReference type="NCBI Taxonomy" id="2714946"/>
    <lineage>
        <taxon>Bacteria</taxon>
        <taxon>Bacillati</taxon>
        <taxon>Bacillota</taxon>
        <taxon>Bacilli</taxon>
        <taxon>Lactobacillales</taxon>
        <taxon>Enterococcaceae</taxon>
        <taxon>Vagococcus</taxon>
    </lineage>
</organism>
<protein>
    <recommendedName>
        <fullName evidence="3">YbbR domain-containing protein</fullName>
    </recommendedName>
</protein>
<reference evidence="1 2" key="1">
    <citation type="submission" date="2020-03" db="EMBL/GenBank/DDBJ databases">
        <title>Vagococcus sp. nov., isolated from beetles.</title>
        <authorList>
            <person name="Hyun D.-W."/>
            <person name="Bae J.-W."/>
        </authorList>
    </citation>
    <scope>NUCLEOTIDE SEQUENCE [LARGE SCALE GENOMIC DNA]</scope>
    <source>
        <strain evidence="1 2">HDW17A</strain>
    </source>
</reference>
<proteinExistence type="predicted"/>
<sequence>MDRIIRHKWFSPLVALLFALLLFWNANSENKVLKGEAVPSISAVADKVPIQLLFDDKKYYISGFDPTTTVYLKSNNKVLLDGETNELTRNFKVQADLTNLEEGVHDVPLEVKGLNSAVNAVLGDQSINVTIEKRATKEFEVVPELNDTLLKQGYTLESITADPEKVTVTAGESTIHKIDKVAAVLSDVRDLSENMTREVDLVALDEQANALGVIIAPAAVKVQVKVTAPSKSVPLEIKQSGSIAEGIKEFKFKPEMENIVIYGSRTTIDAIDKLELVIDTSGIEKRELESYSITKPEGVELDPAIVQVEVTPVKKDKEEK</sequence>
<gene>
    <name evidence="1" type="ORF">G7081_04555</name>
</gene>
<dbReference type="InterPro" id="IPR012505">
    <property type="entry name" value="YbbR"/>
</dbReference>
<dbReference type="Pfam" id="PF07949">
    <property type="entry name" value="YbbR"/>
    <property type="match status" value="2"/>
</dbReference>
<dbReference type="PANTHER" id="PTHR37804:SF1">
    <property type="entry name" value="CDAA REGULATORY PROTEIN CDAR"/>
    <property type="match status" value="1"/>
</dbReference>
<dbReference type="Gene3D" id="2.170.120.30">
    <property type="match status" value="1"/>
</dbReference>
<dbReference type="Proteomes" id="UP000500890">
    <property type="component" value="Chromosome"/>
</dbReference>
<dbReference type="PANTHER" id="PTHR37804">
    <property type="entry name" value="CDAA REGULATORY PROTEIN CDAR"/>
    <property type="match status" value="1"/>
</dbReference>
<dbReference type="AlphaFoldDB" id="A0A6G8AN10"/>